<sequence length="245" mass="27757">MSSPIPPKPATLILVCCHAIYTSGPTRGLLESEWLLAPFQHGETPTFTQHIKTSLSLLTSSPSSILIFSGGPTRAETRRSEARGYLELCIENEYWGILQEGRGLRERIALEERALDSFQNLLLSIKLFQEKTGGWPGLVTIVSHAFKEARFMELHFPALGWPRERVRFVGVDPEYMVAGNAEYDGERSEEVRRGERTYGYECWEEDPLGEGGLLKGKRERRDPWGVGNDVEYPGEGEKWPWEEVS</sequence>
<feature type="compositionally biased region" description="Basic and acidic residues" evidence="1">
    <location>
        <begin position="235"/>
        <end position="245"/>
    </location>
</feature>
<dbReference type="Proteomes" id="UP000824998">
    <property type="component" value="Unassembled WGS sequence"/>
</dbReference>
<gene>
    <name evidence="2" type="ORF">BJ875DRAFT_479287</name>
</gene>
<keyword evidence="3" id="KW-1185">Reference proteome</keyword>
<dbReference type="PANTHER" id="PTHR28110:SF1">
    <property type="entry name" value="TRANSMEMBRANE PROTEIN"/>
    <property type="match status" value="1"/>
</dbReference>
<dbReference type="GO" id="GO:0005737">
    <property type="term" value="C:cytoplasm"/>
    <property type="evidence" value="ECO:0007669"/>
    <property type="project" value="TreeGrafter"/>
</dbReference>
<dbReference type="InterPro" id="IPR055323">
    <property type="entry name" value="C57A10.07/YOR238W"/>
</dbReference>
<dbReference type="EMBL" id="MU251357">
    <property type="protein sequence ID" value="KAG9239625.1"/>
    <property type="molecule type" value="Genomic_DNA"/>
</dbReference>
<accession>A0A9P8CAL5</accession>
<dbReference type="OrthoDB" id="4347at2759"/>
<evidence type="ECO:0000256" key="1">
    <source>
        <dbReference type="SAM" id="MobiDB-lite"/>
    </source>
</evidence>
<comment type="caution">
    <text evidence="2">The sequence shown here is derived from an EMBL/GenBank/DDBJ whole genome shotgun (WGS) entry which is preliminary data.</text>
</comment>
<evidence type="ECO:0008006" key="4">
    <source>
        <dbReference type="Google" id="ProtNLM"/>
    </source>
</evidence>
<protein>
    <recommendedName>
        <fullName evidence="4">DUF218 domain-containing protein</fullName>
    </recommendedName>
</protein>
<reference evidence="2" key="1">
    <citation type="journal article" date="2021" name="IMA Fungus">
        <title>Genomic characterization of three marine fungi, including Emericellopsis atlantica sp. nov. with signatures of a generalist lifestyle and marine biomass degradation.</title>
        <authorList>
            <person name="Hagestad O.C."/>
            <person name="Hou L."/>
            <person name="Andersen J.H."/>
            <person name="Hansen E.H."/>
            <person name="Altermark B."/>
            <person name="Li C."/>
            <person name="Kuhnert E."/>
            <person name="Cox R.J."/>
            <person name="Crous P.W."/>
            <person name="Spatafora J.W."/>
            <person name="Lail K."/>
            <person name="Amirebrahimi M."/>
            <person name="Lipzen A."/>
            <person name="Pangilinan J."/>
            <person name="Andreopoulos W."/>
            <person name="Hayes R.D."/>
            <person name="Ng V."/>
            <person name="Grigoriev I.V."/>
            <person name="Jackson S.A."/>
            <person name="Sutton T.D.S."/>
            <person name="Dobson A.D.W."/>
            <person name="Rama T."/>
        </authorList>
    </citation>
    <scope>NUCLEOTIDE SEQUENCE</scope>
    <source>
        <strain evidence="2">TRa018bII</strain>
    </source>
</reference>
<proteinExistence type="predicted"/>
<evidence type="ECO:0000313" key="2">
    <source>
        <dbReference type="EMBL" id="KAG9239625.1"/>
    </source>
</evidence>
<name>A0A9P8CAL5_9HELO</name>
<dbReference type="PANTHER" id="PTHR28110">
    <property type="entry name" value="TRANSMEMBRANE PROTEIN"/>
    <property type="match status" value="1"/>
</dbReference>
<dbReference type="AlphaFoldDB" id="A0A9P8CAL5"/>
<organism evidence="2 3">
    <name type="scientific">Amylocarpus encephaloides</name>
    <dbReference type="NCBI Taxonomy" id="45428"/>
    <lineage>
        <taxon>Eukaryota</taxon>
        <taxon>Fungi</taxon>
        <taxon>Dikarya</taxon>
        <taxon>Ascomycota</taxon>
        <taxon>Pezizomycotina</taxon>
        <taxon>Leotiomycetes</taxon>
        <taxon>Helotiales</taxon>
        <taxon>Helotiales incertae sedis</taxon>
        <taxon>Amylocarpus</taxon>
    </lineage>
</organism>
<evidence type="ECO:0000313" key="3">
    <source>
        <dbReference type="Proteomes" id="UP000824998"/>
    </source>
</evidence>
<feature type="region of interest" description="Disordered" evidence="1">
    <location>
        <begin position="208"/>
        <end position="245"/>
    </location>
</feature>